<dbReference type="AlphaFoldDB" id="A0AAW1HVQ1"/>
<proteinExistence type="predicted"/>
<dbReference type="Gene3D" id="3.10.10.10">
    <property type="entry name" value="HIV Type 1 Reverse Transcriptase, subunit A, domain 1"/>
    <property type="match status" value="1"/>
</dbReference>
<dbReference type="EMBL" id="JASPKY010000877">
    <property type="protein sequence ID" value="KAK9680718.1"/>
    <property type="molecule type" value="Genomic_DNA"/>
</dbReference>
<comment type="caution">
    <text evidence="1">The sequence shown here is derived from an EMBL/GenBank/DDBJ whole genome shotgun (WGS) entry which is preliminary data.</text>
</comment>
<keyword evidence="2" id="KW-1185">Reference proteome</keyword>
<evidence type="ECO:0000313" key="2">
    <source>
        <dbReference type="Proteomes" id="UP001458880"/>
    </source>
</evidence>
<protein>
    <submittedName>
        <fullName evidence="1">Uncharacterized protein</fullName>
    </submittedName>
</protein>
<evidence type="ECO:0000313" key="1">
    <source>
        <dbReference type="EMBL" id="KAK9680718.1"/>
    </source>
</evidence>
<sequence length="174" mass="19220">MTFGELLSTSYPVTATILNVHPKQTGIIHGSTLYNSAEHPDPVSIIVGAIHHVGEEGSDDGRNVKYLANVKDFIKNNNEIFSGIGKFKEKLKIEIKEGVCPVVRPPRRVPLTIHKTLEKKLEELEKQGVIERTEPSSWGSGFAKGGMLVEGGLNFFYYGDVKKISCGMPARVWL</sequence>
<organism evidence="1 2">
    <name type="scientific">Popillia japonica</name>
    <name type="common">Japanese beetle</name>
    <dbReference type="NCBI Taxonomy" id="7064"/>
    <lineage>
        <taxon>Eukaryota</taxon>
        <taxon>Metazoa</taxon>
        <taxon>Ecdysozoa</taxon>
        <taxon>Arthropoda</taxon>
        <taxon>Hexapoda</taxon>
        <taxon>Insecta</taxon>
        <taxon>Pterygota</taxon>
        <taxon>Neoptera</taxon>
        <taxon>Endopterygota</taxon>
        <taxon>Coleoptera</taxon>
        <taxon>Polyphaga</taxon>
        <taxon>Scarabaeiformia</taxon>
        <taxon>Scarabaeidae</taxon>
        <taxon>Rutelinae</taxon>
        <taxon>Popillia</taxon>
    </lineage>
</organism>
<dbReference type="Proteomes" id="UP001458880">
    <property type="component" value="Unassembled WGS sequence"/>
</dbReference>
<name>A0AAW1HVQ1_POPJA</name>
<accession>A0AAW1HVQ1</accession>
<reference evidence="1 2" key="1">
    <citation type="journal article" date="2024" name="BMC Genomics">
        <title>De novo assembly and annotation of Popillia japonica's genome with initial clues to its potential as an invasive pest.</title>
        <authorList>
            <person name="Cucini C."/>
            <person name="Boschi S."/>
            <person name="Funari R."/>
            <person name="Cardaioli E."/>
            <person name="Iannotti N."/>
            <person name="Marturano G."/>
            <person name="Paoli F."/>
            <person name="Bruttini M."/>
            <person name="Carapelli A."/>
            <person name="Frati F."/>
            <person name="Nardi F."/>
        </authorList>
    </citation>
    <scope>NUCLEOTIDE SEQUENCE [LARGE SCALE GENOMIC DNA]</scope>
    <source>
        <strain evidence="1">DMR45628</strain>
    </source>
</reference>
<gene>
    <name evidence="1" type="ORF">QE152_g38870</name>
</gene>